<dbReference type="InterPro" id="IPR027417">
    <property type="entry name" value="P-loop_NTPase"/>
</dbReference>
<name>A0A2N9FZI6_FAGSY</name>
<sequence>MLDQKSLPLCHDHHPVQWVFLGYPGVGKGTYASRLSNLLDVPHISTGDLVREELSSFRSPLFLGPLGSEKKINDLYEKIKEKIKDLRDCFEMEVTVDYDDEELAWLFVAFGQQDLFLLENQLPYRLLKWLMSWSENEDELKNSIERYIQGQLIIPEDQHSMFLKSNKANKQSNIDNPIASRLLGYLFLPPMIVDDSTRPKFLNLIAYEICLDFENDFGVTSYISFLDSLIDEANDVKMLRKVGVLYNCLGSDEEVAKLFNKIGTDLVPNTQIYSYVRLQIQKHYKNKWMTWMAQFFHNHFSSPWMIFAFYGVLVGLELTGIQTWLVIHPAK</sequence>
<dbReference type="GO" id="GO:0005524">
    <property type="term" value="F:ATP binding"/>
    <property type="evidence" value="ECO:0007669"/>
    <property type="project" value="InterPro"/>
</dbReference>
<keyword evidence="5 7" id="KW-0418">Kinase</keyword>
<evidence type="ECO:0000313" key="9">
    <source>
        <dbReference type="EMBL" id="SPC92678.1"/>
    </source>
</evidence>
<dbReference type="InterPro" id="IPR000850">
    <property type="entry name" value="Adenylat/UMP-CMP_kin"/>
</dbReference>
<keyword evidence="8" id="KW-1133">Transmembrane helix</keyword>
<feature type="transmembrane region" description="Helical" evidence="8">
    <location>
        <begin position="304"/>
        <end position="327"/>
    </location>
</feature>
<evidence type="ECO:0000256" key="4">
    <source>
        <dbReference type="ARBA" id="ARBA00022741"/>
    </source>
</evidence>
<gene>
    <name evidence="9" type="ORF">FSB_LOCUS20560</name>
</gene>
<evidence type="ECO:0000256" key="1">
    <source>
        <dbReference type="ARBA" id="ARBA00007220"/>
    </source>
</evidence>
<evidence type="ECO:0000256" key="7">
    <source>
        <dbReference type="RuleBase" id="RU003330"/>
    </source>
</evidence>
<accession>A0A2N9FZI6</accession>
<evidence type="ECO:0000256" key="6">
    <source>
        <dbReference type="ARBA" id="ARBA00031517"/>
    </source>
</evidence>
<keyword evidence="8" id="KW-0472">Membrane</keyword>
<keyword evidence="8" id="KW-0812">Transmembrane</keyword>
<dbReference type="Gene3D" id="3.40.50.300">
    <property type="entry name" value="P-loop containing nucleotide triphosphate hydrolases"/>
    <property type="match status" value="1"/>
</dbReference>
<dbReference type="GO" id="GO:0004017">
    <property type="term" value="F:AMP kinase activity"/>
    <property type="evidence" value="ECO:0007669"/>
    <property type="project" value="UniProtKB-EC"/>
</dbReference>
<protein>
    <recommendedName>
        <fullName evidence="2">adenylate kinase</fullName>
        <ecNumber evidence="2">2.7.4.3</ecNumber>
    </recommendedName>
    <alternativeName>
        <fullName evidence="6">ATP:AMP phosphotransferase</fullName>
    </alternativeName>
</protein>
<keyword evidence="3 7" id="KW-0808">Transferase</keyword>
<evidence type="ECO:0000256" key="2">
    <source>
        <dbReference type="ARBA" id="ARBA00012955"/>
    </source>
</evidence>
<evidence type="ECO:0000256" key="5">
    <source>
        <dbReference type="ARBA" id="ARBA00022777"/>
    </source>
</evidence>
<dbReference type="PANTHER" id="PTHR31170:SF25">
    <property type="entry name" value="BNAA09G04570D PROTEIN"/>
    <property type="match status" value="1"/>
</dbReference>
<dbReference type="AlphaFoldDB" id="A0A2N9FZI6"/>
<reference evidence="9" key="1">
    <citation type="submission" date="2018-02" db="EMBL/GenBank/DDBJ databases">
        <authorList>
            <person name="Cohen D.B."/>
            <person name="Kent A.D."/>
        </authorList>
    </citation>
    <scope>NUCLEOTIDE SEQUENCE</scope>
</reference>
<dbReference type="EC" id="2.7.4.3" evidence="2"/>
<dbReference type="Pfam" id="PF03140">
    <property type="entry name" value="DUF247"/>
    <property type="match status" value="1"/>
</dbReference>
<dbReference type="InterPro" id="IPR004158">
    <property type="entry name" value="DUF247_pln"/>
</dbReference>
<evidence type="ECO:0000256" key="3">
    <source>
        <dbReference type="ARBA" id="ARBA00022679"/>
    </source>
</evidence>
<dbReference type="PANTHER" id="PTHR31170">
    <property type="entry name" value="BNAC04G53230D PROTEIN"/>
    <property type="match status" value="1"/>
</dbReference>
<dbReference type="EMBL" id="OIVN01001327">
    <property type="protein sequence ID" value="SPC92678.1"/>
    <property type="molecule type" value="Genomic_DNA"/>
</dbReference>
<keyword evidence="4" id="KW-0547">Nucleotide-binding</keyword>
<comment type="similarity">
    <text evidence="1 7">Belongs to the adenylate kinase family.</text>
</comment>
<proteinExistence type="inferred from homology"/>
<evidence type="ECO:0000256" key="8">
    <source>
        <dbReference type="SAM" id="Phobius"/>
    </source>
</evidence>
<dbReference type="SUPFAM" id="SSF52540">
    <property type="entry name" value="P-loop containing nucleoside triphosphate hydrolases"/>
    <property type="match status" value="1"/>
</dbReference>
<organism evidence="9">
    <name type="scientific">Fagus sylvatica</name>
    <name type="common">Beechnut</name>
    <dbReference type="NCBI Taxonomy" id="28930"/>
    <lineage>
        <taxon>Eukaryota</taxon>
        <taxon>Viridiplantae</taxon>
        <taxon>Streptophyta</taxon>
        <taxon>Embryophyta</taxon>
        <taxon>Tracheophyta</taxon>
        <taxon>Spermatophyta</taxon>
        <taxon>Magnoliopsida</taxon>
        <taxon>eudicotyledons</taxon>
        <taxon>Gunneridae</taxon>
        <taxon>Pentapetalae</taxon>
        <taxon>rosids</taxon>
        <taxon>fabids</taxon>
        <taxon>Fagales</taxon>
        <taxon>Fagaceae</taxon>
        <taxon>Fagus</taxon>
    </lineage>
</organism>
<dbReference type="PRINTS" id="PR00094">
    <property type="entry name" value="ADENYLTKNASE"/>
</dbReference>
<dbReference type="Pfam" id="PF13207">
    <property type="entry name" value="AAA_17"/>
    <property type="match status" value="1"/>
</dbReference>